<dbReference type="Proteomes" id="UP000789920">
    <property type="component" value="Unassembled WGS sequence"/>
</dbReference>
<sequence length="77" mass="8968">SPVRFCPALSISLTFSIRIPTELVFNVIKSYVESQEPRTEEELREATDDKVRSLQEEDLTKYFRECLDFGFVLKIGH</sequence>
<evidence type="ECO:0000313" key="1">
    <source>
        <dbReference type="EMBL" id="CAG8749059.1"/>
    </source>
</evidence>
<reference evidence="1" key="1">
    <citation type="submission" date="2021-06" db="EMBL/GenBank/DDBJ databases">
        <authorList>
            <person name="Kallberg Y."/>
            <person name="Tangrot J."/>
            <person name="Rosling A."/>
        </authorList>
    </citation>
    <scope>NUCLEOTIDE SEQUENCE</scope>
    <source>
        <strain evidence="1">MA461A</strain>
    </source>
</reference>
<name>A0ACA9QL48_9GLOM</name>
<comment type="caution">
    <text evidence="1">The sequence shown here is derived from an EMBL/GenBank/DDBJ whole genome shotgun (WGS) entry which is preliminary data.</text>
</comment>
<accession>A0ACA9QL48</accession>
<proteinExistence type="predicted"/>
<evidence type="ECO:0000313" key="2">
    <source>
        <dbReference type="Proteomes" id="UP000789920"/>
    </source>
</evidence>
<gene>
    <name evidence="1" type="ORF">RPERSI_LOCUS13979</name>
</gene>
<protein>
    <submittedName>
        <fullName evidence="1">23911_t:CDS:1</fullName>
    </submittedName>
</protein>
<dbReference type="EMBL" id="CAJVQC010031655">
    <property type="protein sequence ID" value="CAG8749059.1"/>
    <property type="molecule type" value="Genomic_DNA"/>
</dbReference>
<feature type="non-terminal residue" evidence="1">
    <location>
        <position position="1"/>
    </location>
</feature>
<keyword evidence="2" id="KW-1185">Reference proteome</keyword>
<organism evidence="1 2">
    <name type="scientific">Racocetra persica</name>
    <dbReference type="NCBI Taxonomy" id="160502"/>
    <lineage>
        <taxon>Eukaryota</taxon>
        <taxon>Fungi</taxon>
        <taxon>Fungi incertae sedis</taxon>
        <taxon>Mucoromycota</taxon>
        <taxon>Glomeromycotina</taxon>
        <taxon>Glomeromycetes</taxon>
        <taxon>Diversisporales</taxon>
        <taxon>Gigasporaceae</taxon>
        <taxon>Racocetra</taxon>
    </lineage>
</organism>